<evidence type="ECO:0000256" key="3">
    <source>
        <dbReference type="SAM" id="SignalP"/>
    </source>
</evidence>
<evidence type="ECO:0000256" key="1">
    <source>
        <dbReference type="SAM" id="MobiDB-lite"/>
    </source>
</evidence>
<feature type="compositionally biased region" description="Basic and acidic residues" evidence="1">
    <location>
        <begin position="216"/>
        <end position="232"/>
    </location>
</feature>
<accession>A0A1T5BJG3</accession>
<dbReference type="OrthoDB" id="975521at2"/>
<organism evidence="4 5">
    <name type="scientific">Dyadobacter psychrophilus</name>
    <dbReference type="NCBI Taxonomy" id="651661"/>
    <lineage>
        <taxon>Bacteria</taxon>
        <taxon>Pseudomonadati</taxon>
        <taxon>Bacteroidota</taxon>
        <taxon>Cytophagia</taxon>
        <taxon>Cytophagales</taxon>
        <taxon>Spirosomataceae</taxon>
        <taxon>Dyadobacter</taxon>
    </lineage>
</organism>
<gene>
    <name evidence="4" type="ORF">SAMN05660293_00400</name>
</gene>
<evidence type="ECO:0000256" key="2">
    <source>
        <dbReference type="SAM" id="Phobius"/>
    </source>
</evidence>
<keyword evidence="5" id="KW-1185">Reference proteome</keyword>
<sequence>MRLIFTTCFCLLVQALAFAQTQELSPADIKEIRAEARKVVEVQLNDLLNTVALDNITESNKQLLIYDSYLPSQNQVFYGDKAMVEDDVNPDNTVKKSGPDLPIRKYLDDLKLYYNKSPKYSIKISEVAVGQVQQKEYPYVQVTFKTHFTNTHRQKATKYENVYRVAELRADKPDKQWIVLITRIGYYKPSASTVAAAPVATAPVVASAPVVVKKPEETKKMEDAKKPEEPKKQASAVPEKTPVTTVANKEPDNATKKEVPAKSTIKEEVPVAELQKPDVSEKKEVPNTEPKKEAPATIKPAEKSPEMVPTAPKDRRTATLNAELASLEKKAAKYKRESTLIRAGAGIAVVASIATGVILYGAYNDYKSEIDKNNAAFDRWYDTEVGGVRNGERFNSRASYHAKPSSLISFASPGIFVAGAGIIAGGVLWFVGSKSAKEAKRYNKLLEQKRKQIVVSPQWNGTQRYAGFHLTYQF</sequence>
<protein>
    <submittedName>
        <fullName evidence="4">Uncharacterized protein</fullName>
    </submittedName>
</protein>
<dbReference type="EMBL" id="FUZA01000001">
    <property type="protein sequence ID" value="SKB47388.1"/>
    <property type="molecule type" value="Genomic_DNA"/>
</dbReference>
<feature type="signal peptide" evidence="3">
    <location>
        <begin position="1"/>
        <end position="19"/>
    </location>
</feature>
<dbReference type="RefSeq" id="WP_082212989.1">
    <property type="nucleotide sequence ID" value="NZ_FUZA01000001.1"/>
</dbReference>
<dbReference type="AlphaFoldDB" id="A0A1T5BJG3"/>
<keyword evidence="2" id="KW-1133">Transmembrane helix</keyword>
<evidence type="ECO:0000313" key="5">
    <source>
        <dbReference type="Proteomes" id="UP000190897"/>
    </source>
</evidence>
<dbReference type="Proteomes" id="UP000190897">
    <property type="component" value="Unassembled WGS sequence"/>
</dbReference>
<keyword evidence="2" id="KW-0812">Transmembrane</keyword>
<feature type="compositionally biased region" description="Basic and acidic residues" evidence="1">
    <location>
        <begin position="249"/>
        <end position="305"/>
    </location>
</feature>
<reference evidence="5" key="1">
    <citation type="submission" date="2017-02" db="EMBL/GenBank/DDBJ databases">
        <authorList>
            <person name="Varghese N."/>
            <person name="Submissions S."/>
        </authorList>
    </citation>
    <scope>NUCLEOTIDE SEQUENCE [LARGE SCALE GENOMIC DNA]</scope>
    <source>
        <strain evidence="5">DSM 22270</strain>
    </source>
</reference>
<feature type="transmembrane region" description="Helical" evidence="2">
    <location>
        <begin position="339"/>
        <end position="363"/>
    </location>
</feature>
<name>A0A1T5BJG3_9BACT</name>
<feature type="transmembrane region" description="Helical" evidence="2">
    <location>
        <begin position="407"/>
        <end position="431"/>
    </location>
</feature>
<feature type="chain" id="PRO_5010516250" evidence="3">
    <location>
        <begin position="20"/>
        <end position="474"/>
    </location>
</feature>
<dbReference type="STRING" id="651661.SAMN05660293_00400"/>
<feature type="region of interest" description="Disordered" evidence="1">
    <location>
        <begin position="216"/>
        <end position="314"/>
    </location>
</feature>
<proteinExistence type="predicted"/>
<keyword evidence="3" id="KW-0732">Signal</keyword>
<keyword evidence="2" id="KW-0472">Membrane</keyword>
<evidence type="ECO:0000313" key="4">
    <source>
        <dbReference type="EMBL" id="SKB47388.1"/>
    </source>
</evidence>